<accession>K0TCZ1</accession>
<dbReference type="Proteomes" id="UP000266841">
    <property type="component" value="Unassembled WGS sequence"/>
</dbReference>
<proteinExistence type="predicted"/>
<evidence type="ECO:0000313" key="2">
    <source>
        <dbReference type="EMBL" id="EJK76573.1"/>
    </source>
</evidence>
<feature type="compositionally biased region" description="Acidic residues" evidence="1">
    <location>
        <begin position="1"/>
        <end position="14"/>
    </location>
</feature>
<sequence>MFSLSESDDDDDSGGGDGAPTRAQLQQFTKVFSSSGSDDDDDSWTKAYIRKLHSARAPGKWEDVFEVSADIPSSLKPKTAIHKARSRRASLATSVNPAVVVKKQEMLAMKCLRPQIRSNCDQFVTGAEDLVHETAMLASLDHPFIIKLHARASGSLRDSFVLNDGYFILLDRLTGFLTDRLQEWKCVAAIILLAEWE</sequence>
<protein>
    <recommendedName>
        <fullName evidence="4">Protein kinase domain-containing protein</fullName>
    </recommendedName>
</protein>
<reference evidence="2 3" key="1">
    <citation type="journal article" date="2012" name="Genome Biol.">
        <title>Genome and low-iron response of an oceanic diatom adapted to chronic iron limitation.</title>
        <authorList>
            <person name="Lommer M."/>
            <person name="Specht M."/>
            <person name="Roy A.S."/>
            <person name="Kraemer L."/>
            <person name="Andreson R."/>
            <person name="Gutowska M.A."/>
            <person name="Wolf J."/>
            <person name="Bergner S.V."/>
            <person name="Schilhabel M.B."/>
            <person name="Klostermeier U.C."/>
            <person name="Beiko R.G."/>
            <person name="Rosenstiel P."/>
            <person name="Hippler M."/>
            <person name="Laroche J."/>
        </authorList>
    </citation>
    <scope>NUCLEOTIDE SEQUENCE [LARGE SCALE GENOMIC DNA]</scope>
    <source>
        <strain evidence="2 3">CCMP1005</strain>
    </source>
</reference>
<evidence type="ECO:0000256" key="1">
    <source>
        <dbReference type="SAM" id="MobiDB-lite"/>
    </source>
</evidence>
<evidence type="ECO:0008006" key="4">
    <source>
        <dbReference type="Google" id="ProtNLM"/>
    </source>
</evidence>
<dbReference type="AlphaFoldDB" id="K0TCZ1"/>
<dbReference type="EMBL" id="AGNL01001992">
    <property type="protein sequence ID" value="EJK76573.1"/>
    <property type="molecule type" value="Genomic_DNA"/>
</dbReference>
<feature type="region of interest" description="Disordered" evidence="1">
    <location>
        <begin position="1"/>
        <end position="23"/>
    </location>
</feature>
<dbReference type="OrthoDB" id="48115at2759"/>
<organism evidence="2 3">
    <name type="scientific">Thalassiosira oceanica</name>
    <name type="common">Marine diatom</name>
    <dbReference type="NCBI Taxonomy" id="159749"/>
    <lineage>
        <taxon>Eukaryota</taxon>
        <taxon>Sar</taxon>
        <taxon>Stramenopiles</taxon>
        <taxon>Ochrophyta</taxon>
        <taxon>Bacillariophyta</taxon>
        <taxon>Coscinodiscophyceae</taxon>
        <taxon>Thalassiosirophycidae</taxon>
        <taxon>Thalassiosirales</taxon>
        <taxon>Thalassiosiraceae</taxon>
        <taxon>Thalassiosira</taxon>
    </lineage>
</organism>
<gene>
    <name evidence="2" type="ORF">THAOC_01662</name>
</gene>
<evidence type="ECO:0000313" key="3">
    <source>
        <dbReference type="Proteomes" id="UP000266841"/>
    </source>
</evidence>
<keyword evidence="3" id="KW-1185">Reference proteome</keyword>
<comment type="caution">
    <text evidence="2">The sequence shown here is derived from an EMBL/GenBank/DDBJ whole genome shotgun (WGS) entry which is preliminary data.</text>
</comment>
<name>K0TCZ1_THAOC</name>